<reference evidence="1" key="1">
    <citation type="journal article" date="2013" name="Genetics">
        <title>The draft genome and transcriptome of Panagrellus redivivus are shaped by the harsh demands of a free-living lifestyle.</title>
        <authorList>
            <person name="Srinivasan J."/>
            <person name="Dillman A.R."/>
            <person name="Macchietto M.G."/>
            <person name="Heikkinen L."/>
            <person name="Lakso M."/>
            <person name="Fracchia K.M."/>
            <person name="Antoshechkin I."/>
            <person name="Mortazavi A."/>
            <person name="Wong G."/>
            <person name="Sternberg P.W."/>
        </authorList>
    </citation>
    <scope>NUCLEOTIDE SEQUENCE [LARGE SCALE GENOMIC DNA]</scope>
    <source>
        <strain evidence="1">MT8872</strain>
    </source>
</reference>
<name>A0A7E4UR86_PANRE</name>
<sequence>MASDDLESAMSDLFEVMSIVAAGCPPHLQDRYAEILENNDKALVVLKKKKRSISATFRFRWIRLTLGRKNFTPSPTTMLPNCRSKR</sequence>
<dbReference type="Proteomes" id="UP000492821">
    <property type="component" value="Unassembled WGS sequence"/>
</dbReference>
<proteinExistence type="predicted"/>
<accession>A0A7E4UR86</accession>
<protein>
    <submittedName>
        <fullName evidence="2">Uncharacterized protein</fullName>
    </submittedName>
</protein>
<evidence type="ECO:0000313" key="1">
    <source>
        <dbReference type="Proteomes" id="UP000492821"/>
    </source>
</evidence>
<keyword evidence="1" id="KW-1185">Reference proteome</keyword>
<dbReference type="WBParaSite" id="Pan_g11861.t1">
    <property type="protein sequence ID" value="Pan_g11861.t1"/>
    <property type="gene ID" value="Pan_g11861"/>
</dbReference>
<dbReference type="AlphaFoldDB" id="A0A7E4UR86"/>
<evidence type="ECO:0000313" key="2">
    <source>
        <dbReference type="WBParaSite" id="Pan_g11861.t1"/>
    </source>
</evidence>
<organism evidence="1 2">
    <name type="scientific">Panagrellus redivivus</name>
    <name type="common">Microworm</name>
    <dbReference type="NCBI Taxonomy" id="6233"/>
    <lineage>
        <taxon>Eukaryota</taxon>
        <taxon>Metazoa</taxon>
        <taxon>Ecdysozoa</taxon>
        <taxon>Nematoda</taxon>
        <taxon>Chromadorea</taxon>
        <taxon>Rhabditida</taxon>
        <taxon>Tylenchina</taxon>
        <taxon>Panagrolaimomorpha</taxon>
        <taxon>Panagrolaimoidea</taxon>
        <taxon>Panagrolaimidae</taxon>
        <taxon>Panagrellus</taxon>
    </lineage>
</organism>
<reference evidence="2" key="2">
    <citation type="submission" date="2020-10" db="UniProtKB">
        <authorList>
            <consortium name="WormBaseParasite"/>
        </authorList>
    </citation>
    <scope>IDENTIFICATION</scope>
</reference>